<keyword evidence="1" id="KW-0812">Transmembrane</keyword>
<feature type="transmembrane region" description="Helical" evidence="1">
    <location>
        <begin position="96"/>
        <end position="117"/>
    </location>
</feature>
<proteinExistence type="predicted"/>
<protein>
    <submittedName>
        <fullName evidence="2">Uncharacterized protein</fullName>
    </submittedName>
</protein>
<keyword evidence="1" id="KW-0472">Membrane</keyword>
<reference evidence="2" key="1">
    <citation type="journal article" date="2020" name="Stud. Mycol.">
        <title>101 Dothideomycetes genomes: a test case for predicting lifestyles and emergence of pathogens.</title>
        <authorList>
            <person name="Haridas S."/>
            <person name="Albert R."/>
            <person name="Binder M."/>
            <person name="Bloem J."/>
            <person name="Labutti K."/>
            <person name="Salamov A."/>
            <person name="Andreopoulos B."/>
            <person name="Baker S."/>
            <person name="Barry K."/>
            <person name="Bills G."/>
            <person name="Bluhm B."/>
            <person name="Cannon C."/>
            <person name="Castanera R."/>
            <person name="Culley D."/>
            <person name="Daum C."/>
            <person name="Ezra D."/>
            <person name="Gonzalez J."/>
            <person name="Henrissat B."/>
            <person name="Kuo A."/>
            <person name="Liang C."/>
            <person name="Lipzen A."/>
            <person name="Lutzoni F."/>
            <person name="Magnuson J."/>
            <person name="Mondo S."/>
            <person name="Nolan M."/>
            <person name="Ohm R."/>
            <person name="Pangilinan J."/>
            <person name="Park H.-J."/>
            <person name="Ramirez L."/>
            <person name="Alfaro M."/>
            <person name="Sun H."/>
            <person name="Tritt A."/>
            <person name="Yoshinaga Y."/>
            <person name="Zwiers L.-H."/>
            <person name="Turgeon B."/>
            <person name="Goodwin S."/>
            <person name="Spatafora J."/>
            <person name="Crous P."/>
            <person name="Grigoriev I."/>
        </authorList>
    </citation>
    <scope>NUCLEOTIDE SEQUENCE</scope>
    <source>
        <strain evidence="2">CBS 269.34</strain>
    </source>
</reference>
<keyword evidence="3" id="KW-1185">Reference proteome</keyword>
<evidence type="ECO:0000313" key="3">
    <source>
        <dbReference type="Proteomes" id="UP000799750"/>
    </source>
</evidence>
<sequence length="613" mass="68065">MDDQEDQAYSGHSASSSIALLQYPGSISSADVEEPHHKCLQRHEQSGLLSIVQTWWLAPGHLFCTILLACLVQWSIRETTFPVYRVPQHYLTQSDVTTLFSVGLKIISIFITAWQAITAWRCAFIALEKTGLQLSQLSNQISFRTPLLGGDKTTILLGLVLLLGWPAQLASPILSGAITWVPALMTYGQRSNLQIAHASAHATDWTSTPPWYRLVAGDYQPVYRLVQLHVAAGAALKIFGNSINTNISIPIKNLRRFTPEVEGYANGSTVESVFMPAFEISNFRWLRLRSIPQEIQDAVYYNDDAYFNIGDGDYRPDTPVVGLVRKPNNESLDDDALPRPWRVSEHTYVVYKAFRYPNHGNLTNCSRSWKPFDDGSNDLPVDEFVTHHSSTNLTTCYAIAGVHFNAGVVECAGSRATLVAPSILECLPHPGEMQFEVMSDPLTEYSLSAVTQTISWLDMMHVITSWSPNSADPAAVQIVIENVLKVAYQGFWSGLTNTLGGSTNPNTTIDVAAPAVIASVATWRVILWVALNTLLTFASILLWKIQSGCIRPPVRDPVLTSILLDSSKVIEEVEVGLCNANRLTKKDDGRGRLRLRCIDRSDPHWCHDQLEME</sequence>
<name>A0A6A6Q8D7_9PEZI</name>
<evidence type="ECO:0000313" key="2">
    <source>
        <dbReference type="EMBL" id="KAF2488309.1"/>
    </source>
</evidence>
<feature type="transmembrane region" description="Helical" evidence="1">
    <location>
        <begin position="55"/>
        <end position="76"/>
    </location>
</feature>
<dbReference type="AlphaFoldDB" id="A0A6A6Q8D7"/>
<dbReference type="EMBL" id="MU004204">
    <property type="protein sequence ID" value="KAF2488309.1"/>
    <property type="molecule type" value="Genomic_DNA"/>
</dbReference>
<accession>A0A6A6Q8D7</accession>
<organism evidence="2 3">
    <name type="scientific">Lophium mytilinum</name>
    <dbReference type="NCBI Taxonomy" id="390894"/>
    <lineage>
        <taxon>Eukaryota</taxon>
        <taxon>Fungi</taxon>
        <taxon>Dikarya</taxon>
        <taxon>Ascomycota</taxon>
        <taxon>Pezizomycotina</taxon>
        <taxon>Dothideomycetes</taxon>
        <taxon>Pleosporomycetidae</taxon>
        <taxon>Mytilinidiales</taxon>
        <taxon>Mytilinidiaceae</taxon>
        <taxon>Lophium</taxon>
    </lineage>
</organism>
<evidence type="ECO:0000256" key="1">
    <source>
        <dbReference type="SAM" id="Phobius"/>
    </source>
</evidence>
<dbReference type="OrthoDB" id="5378430at2759"/>
<gene>
    <name evidence="2" type="ORF">BU16DRAFT_601335</name>
</gene>
<dbReference type="Proteomes" id="UP000799750">
    <property type="component" value="Unassembled WGS sequence"/>
</dbReference>
<keyword evidence="1" id="KW-1133">Transmembrane helix</keyword>